<proteinExistence type="predicted"/>
<dbReference type="eggNOG" id="ENOG5032WCC">
    <property type="taxonomic scope" value="Bacteria"/>
</dbReference>
<keyword evidence="3" id="KW-1185">Reference proteome</keyword>
<reference evidence="2" key="1">
    <citation type="journal article" date="2014" name="Genome Announc.">
        <title>Draft Genome Sequences of Marine Flavobacterium Nonlabens Strains NR17, NR24, NR27, NR32, NR33, and Ara13.</title>
        <authorList>
            <person name="Nakanishi M."/>
            <person name="Meirelles P."/>
            <person name="Suzuki R."/>
            <person name="Takatani N."/>
            <person name="Mino S."/>
            <person name="Suda W."/>
            <person name="Oshima K."/>
            <person name="Hattori M."/>
            <person name="Ohkuma M."/>
            <person name="Hosokawa M."/>
            <person name="Miyashita K."/>
            <person name="Thompson F.L."/>
            <person name="Niwa A."/>
            <person name="Sawabe T."/>
            <person name="Sawabe T."/>
        </authorList>
    </citation>
    <scope>NUCLEOTIDE SEQUENCE [LARGE SCALE GENOMIC DNA]</scope>
    <source>
        <strain evidence="2">JCM 19294</strain>
    </source>
</reference>
<evidence type="ECO:0008006" key="4">
    <source>
        <dbReference type="Google" id="ProtNLM"/>
    </source>
</evidence>
<protein>
    <recommendedName>
        <fullName evidence="4">Chorismate synthase</fullName>
    </recommendedName>
</protein>
<dbReference type="RefSeq" id="WP_042280141.1">
    <property type="nucleotide sequence ID" value="NZ_BBML01000009.1"/>
</dbReference>
<dbReference type="STRING" id="319236.BST91_04960"/>
<evidence type="ECO:0000313" key="3">
    <source>
        <dbReference type="Proteomes" id="UP000029221"/>
    </source>
</evidence>
<evidence type="ECO:0000313" key="2">
    <source>
        <dbReference type="EMBL" id="GAK98108.1"/>
    </source>
</evidence>
<gene>
    <name evidence="2" type="ORF">JCM19294_741</name>
</gene>
<name>A0A090Q8M1_9FLAO</name>
<comment type="caution">
    <text evidence="2">The sequence shown here is derived from an EMBL/GenBank/DDBJ whole genome shotgun (WGS) entry which is preliminary data.</text>
</comment>
<dbReference type="PROSITE" id="PS51257">
    <property type="entry name" value="PROKAR_LIPOPROTEIN"/>
    <property type="match status" value="1"/>
</dbReference>
<dbReference type="Proteomes" id="UP000029221">
    <property type="component" value="Unassembled WGS sequence"/>
</dbReference>
<dbReference type="AlphaFoldDB" id="A0A090Q8M1"/>
<dbReference type="EMBL" id="BBML01000009">
    <property type="protein sequence ID" value="GAK98108.1"/>
    <property type="molecule type" value="Genomic_DNA"/>
</dbReference>
<feature type="chain" id="PRO_5001861937" description="Chorismate synthase" evidence="1">
    <location>
        <begin position="22"/>
        <end position="260"/>
    </location>
</feature>
<accession>A0A090Q8M1</accession>
<keyword evidence="1" id="KW-0732">Signal</keyword>
<sequence length="260" mass="28221">MSKLNYLLATALLFIIASCSSDDESPRTDFDYFPSSLNSSWNYDVTTDGVVSQDVLTISNETGSSFSLQSNPDPANGLMSTILTSGTLTKESGRLLGSGNLNLSFQGLNDFDISINNAPLYDQNAGANQELFSTTGMTTQPVQGYDLNIVYTARTVQQNDVTSLQVNGSNYSDVLYSQLIVNATITSDVQVAGFTTTVPVMNAQDVIVIDNYWVENVGLIKSDVVFTYQLEDFSSLGVNLPIPSTDRIESNQELTAYTIN</sequence>
<organism evidence="2 3">
    <name type="scientific">Nonlabens tegetincola</name>
    <dbReference type="NCBI Taxonomy" id="323273"/>
    <lineage>
        <taxon>Bacteria</taxon>
        <taxon>Pseudomonadati</taxon>
        <taxon>Bacteroidota</taxon>
        <taxon>Flavobacteriia</taxon>
        <taxon>Flavobacteriales</taxon>
        <taxon>Flavobacteriaceae</taxon>
        <taxon>Nonlabens</taxon>
    </lineage>
</organism>
<feature type="signal peptide" evidence="1">
    <location>
        <begin position="1"/>
        <end position="21"/>
    </location>
</feature>
<evidence type="ECO:0000256" key="1">
    <source>
        <dbReference type="SAM" id="SignalP"/>
    </source>
</evidence>